<evidence type="ECO:0000256" key="1">
    <source>
        <dbReference type="PROSITE-ProRule" id="PRU00169"/>
    </source>
</evidence>
<dbReference type="KEGG" id="ggr:HKW67_14430"/>
<dbReference type="InterPro" id="IPR046947">
    <property type="entry name" value="LytR-like"/>
</dbReference>
<dbReference type="AlphaFoldDB" id="A0A6M4IPG3"/>
<feature type="domain" description="Response regulatory" evidence="2">
    <location>
        <begin position="5"/>
        <end position="118"/>
    </location>
</feature>
<dbReference type="Proteomes" id="UP000500938">
    <property type="component" value="Chromosome"/>
</dbReference>
<dbReference type="GO" id="GO:0000156">
    <property type="term" value="F:phosphorelay response regulator activity"/>
    <property type="evidence" value="ECO:0007669"/>
    <property type="project" value="InterPro"/>
</dbReference>
<dbReference type="RefSeq" id="WP_171226052.1">
    <property type="nucleotide sequence ID" value="NZ_CP053085.1"/>
</dbReference>
<feature type="domain" description="HTH LytTR-type" evidence="3">
    <location>
        <begin position="130"/>
        <end position="232"/>
    </location>
</feature>
<dbReference type="SMART" id="SM00850">
    <property type="entry name" value="LytTR"/>
    <property type="match status" value="1"/>
</dbReference>
<reference evidence="4 5" key="1">
    <citation type="submission" date="2020-05" db="EMBL/GenBank/DDBJ databases">
        <title>Complete genome sequence of Gemmatimonas greenlandica TET16.</title>
        <authorList>
            <person name="Zeng Y."/>
        </authorList>
    </citation>
    <scope>NUCLEOTIDE SEQUENCE [LARGE SCALE GENOMIC DNA]</scope>
    <source>
        <strain evidence="4 5">TET16</strain>
    </source>
</reference>
<keyword evidence="1" id="KW-0597">Phosphoprotein</keyword>
<dbReference type="PANTHER" id="PTHR37299">
    <property type="entry name" value="TRANSCRIPTIONAL REGULATOR-RELATED"/>
    <property type="match status" value="1"/>
</dbReference>
<dbReference type="SUPFAM" id="SSF52172">
    <property type="entry name" value="CheY-like"/>
    <property type="match status" value="1"/>
</dbReference>
<proteinExistence type="predicted"/>
<evidence type="ECO:0000259" key="2">
    <source>
        <dbReference type="PROSITE" id="PS50110"/>
    </source>
</evidence>
<sequence>MSRLRIVVADDEPIAAASLAAELQRLDCEVVAICANGESAIARCASLLPDACFTDVAMPERDGLAVARALREAAPGVRVVFVSAHPHFAIEAYGADVVDFVLKPIRRARLADAVDRLRRALSAADHDDRILVTEHGSVHVLAIREIEWVQADGYNLWLHTAKRAWLIRERMHRMEARLQSVGFLRVHRSALVRLSAIQSIEQAEHTEPTLVLRSGAKVKAARDRLNDIRNAL</sequence>
<dbReference type="InterPro" id="IPR011006">
    <property type="entry name" value="CheY-like_superfamily"/>
</dbReference>
<dbReference type="EMBL" id="CP053085">
    <property type="protein sequence ID" value="QJR36620.1"/>
    <property type="molecule type" value="Genomic_DNA"/>
</dbReference>
<name>A0A6M4IPG3_9BACT</name>
<dbReference type="InterPro" id="IPR007492">
    <property type="entry name" value="LytTR_DNA-bd_dom"/>
</dbReference>
<accession>A0A6M4IPG3</accession>
<dbReference type="PROSITE" id="PS50110">
    <property type="entry name" value="RESPONSE_REGULATORY"/>
    <property type="match status" value="1"/>
</dbReference>
<evidence type="ECO:0000259" key="3">
    <source>
        <dbReference type="PROSITE" id="PS50930"/>
    </source>
</evidence>
<dbReference type="Gene3D" id="3.40.50.2300">
    <property type="match status" value="1"/>
</dbReference>
<dbReference type="SMART" id="SM00448">
    <property type="entry name" value="REC"/>
    <property type="match status" value="1"/>
</dbReference>
<dbReference type="PANTHER" id="PTHR37299:SF1">
    <property type="entry name" value="STAGE 0 SPORULATION PROTEIN A HOMOLOG"/>
    <property type="match status" value="1"/>
</dbReference>
<dbReference type="GO" id="GO:0003677">
    <property type="term" value="F:DNA binding"/>
    <property type="evidence" value="ECO:0007669"/>
    <property type="project" value="InterPro"/>
</dbReference>
<organism evidence="4 5">
    <name type="scientific">Gemmatimonas groenlandica</name>
    <dbReference type="NCBI Taxonomy" id="2732249"/>
    <lineage>
        <taxon>Bacteria</taxon>
        <taxon>Pseudomonadati</taxon>
        <taxon>Gemmatimonadota</taxon>
        <taxon>Gemmatimonadia</taxon>
        <taxon>Gemmatimonadales</taxon>
        <taxon>Gemmatimonadaceae</taxon>
        <taxon>Gemmatimonas</taxon>
    </lineage>
</organism>
<gene>
    <name evidence="4" type="ORF">HKW67_14430</name>
</gene>
<dbReference type="Pfam" id="PF00072">
    <property type="entry name" value="Response_reg"/>
    <property type="match status" value="1"/>
</dbReference>
<dbReference type="Pfam" id="PF04397">
    <property type="entry name" value="LytTR"/>
    <property type="match status" value="1"/>
</dbReference>
<evidence type="ECO:0000313" key="5">
    <source>
        <dbReference type="Proteomes" id="UP000500938"/>
    </source>
</evidence>
<dbReference type="InterPro" id="IPR001789">
    <property type="entry name" value="Sig_transdc_resp-reg_receiver"/>
</dbReference>
<dbReference type="PROSITE" id="PS50930">
    <property type="entry name" value="HTH_LYTTR"/>
    <property type="match status" value="1"/>
</dbReference>
<feature type="modified residue" description="4-aspartylphosphate" evidence="1">
    <location>
        <position position="55"/>
    </location>
</feature>
<keyword evidence="5" id="KW-1185">Reference proteome</keyword>
<protein>
    <submittedName>
        <fullName evidence="4">Response regulator transcription factor</fullName>
    </submittedName>
</protein>
<dbReference type="Gene3D" id="2.40.50.1020">
    <property type="entry name" value="LytTr DNA-binding domain"/>
    <property type="match status" value="1"/>
</dbReference>
<evidence type="ECO:0000313" key="4">
    <source>
        <dbReference type="EMBL" id="QJR36620.1"/>
    </source>
</evidence>